<dbReference type="PANTHER" id="PTHR33371:SF4">
    <property type="entry name" value="INTERMEMBRANE PHOSPHOLIPID TRANSPORT SYSTEM BINDING PROTEIN MLAD"/>
    <property type="match status" value="1"/>
</dbReference>
<dbReference type="PANTHER" id="PTHR33371">
    <property type="entry name" value="INTERMEMBRANE PHOSPHOLIPID TRANSPORT SYSTEM BINDING PROTEIN MLAD-RELATED"/>
    <property type="match status" value="1"/>
</dbReference>
<dbReference type="InterPro" id="IPR052336">
    <property type="entry name" value="MlaD_Phospholipid_Transporter"/>
</dbReference>
<keyword evidence="4" id="KW-1185">Reference proteome</keyword>
<feature type="region of interest" description="Disordered" evidence="1">
    <location>
        <begin position="412"/>
        <end position="496"/>
    </location>
</feature>
<gene>
    <name evidence="3" type="ORF">NBH00_06800</name>
</gene>
<feature type="compositionally biased region" description="Low complexity" evidence="1">
    <location>
        <begin position="430"/>
        <end position="466"/>
    </location>
</feature>
<dbReference type="InterPro" id="IPR003399">
    <property type="entry name" value="Mce/MlaD"/>
</dbReference>
<name>A0ABY5DWJ7_9ACTN</name>
<evidence type="ECO:0000259" key="2">
    <source>
        <dbReference type="Pfam" id="PF02470"/>
    </source>
</evidence>
<dbReference type="Pfam" id="PF02470">
    <property type="entry name" value="MlaD"/>
    <property type="match status" value="1"/>
</dbReference>
<sequence length="505" mass="52210">MRLPIALPGRLMRWAAAVGVACAVLVGLLLGPVTSSHHGSATADSTYRVDAIFDTAKGIIPGQLVKIAGARVGTIKDVVLTPDFKARIQMQVDRRFAPFRKDASCNIQPEGLISERFVQCEPGTPAAGALEPVGDQAATVPVTHTSVPVAITDLFNIFRVPVRQRFSVVIASLGLGLAGRGDDLNAVLRRANPALALTRKALTILGEQKREIAQSIVDVDRISTTLADRPQSVTSFLDEAAKVTRTTADHSDPLEQGVKKLPALLDQAQPTFARLNEVAAAGTPVLRDIRTATPGIVSLVNQIPAFTAAAKPALSHLSTAATTGSRTVTAAKPVVKLLKTFTAAAGPTGRSLNQLLVNLQARGGLENLLSFIYGAASASSRFDSVSHLLPAHILLSSCSQYSETPTPGCSAHYGDTTATRKAPAARKVKTTPGTAAPAAPAATSTQAAPATPAPAGTTDGATIQLPGLPPIKLPPIPGVPGALGGSDQSKGSGTARDLLQYLLGS</sequence>
<dbReference type="EMBL" id="CP098502">
    <property type="protein sequence ID" value="UTI65914.1"/>
    <property type="molecule type" value="Genomic_DNA"/>
</dbReference>
<accession>A0ABY5DWJ7</accession>
<feature type="compositionally biased region" description="Pro residues" evidence="1">
    <location>
        <begin position="467"/>
        <end position="478"/>
    </location>
</feature>
<evidence type="ECO:0000313" key="3">
    <source>
        <dbReference type="EMBL" id="UTI65914.1"/>
    </source>
</evidence>
<reference evidence="3 4" key="1">
    <citation type="submission" date="2022-06" db="EMBL/GenBank/DDBJ databases">
        <title>Paraconexibacter antarcticus.</title>
        <authorList>
            <person name="Kim C.S."/>
        </authorList>
    </citation>
    <scope>NUCLEOTIDE SEQUENCE [LARGE SCALE GENOMIC DNA]</scope>
    <source>
        <strain evidence="3 4">02-257</strain>
    </source>
</reference>
<dbReference type="Proteomes" id="UP001056035">
    <property type="component" value="Chromosome"/>
</dbReference>
<dbReference type="RefSeq" id="WP_254572592.1">
    <property type="nucleotide sequence ID" value="NZ_CP098502.1"/>
</dbReference>
<protein>
    <submittedName>
        <fullName evidence="3">MlaD family protein</fullName>
    </submittedName>
</protein>
<proteinExistence type="predicted"/>
<organism evidence="3 4">
    <name type="scientific">Paraconexibacter antarcticus</name>
    <dbReference type="NCBI Taxonomy" id="2949664"/>
    <lineage>
        <taxon>Bacteria</taxon>
        <taxon>Bacillati</taxon>
        <taxon>Actinomycetota</taxon>
        <taxon>Thermoleophilia</taxon>
        <taxon>Solirubrobacterales</taxon>
        <taxon>Paraconexibacteraceae</taxon>
        <taxon>Paraconexibacter</taxon>
    </lineage>
</organism>
<feature type="domain" description="Mce/MlaD" evidence="2">
    <location>
        <begin position="46"/>
        <end position="123"/>
    </location>
</feature>
<evidence type="ECO:0000256" key="1">
    <source>
        <dbReference type="SAM" id="MobiDB-lite"/>
    </source>
</evidence>
<evidence type="ECO:0000313" key="4">
    <source>
        <dbReference type="Proteomes" id="UP001056035"/>
    </source>
</evidence>